<dbReference type="AlphaFoldDB" id="A0AA39KEF0"/>
<dbReference type="InterPro" id="IPR003960">
    <property type="entry name" value="ATPase_AAA_CS"/>
</dbReference>
<organism evidence="8 9">
    <name type="scientific">Armillaria tabescens</name>
    <name type="common">Ringless honey mushroom</name>
    <name type="synonym">Agaricus tabescens</name>
    <dbReference type="NCBI Taxonomy" id="1929756"/>
    <lineage>
        <taxon>Eukaryota</taxon>
        <taxon>Fungi</taxon>
        <taxon>Dikarya</taxon>
        <taxon>Basidiomycota</taxon>
        <taxon>Agaricomycotina</taxon>
        <taxon>Agaricomycetes</taxon>
        <taxon>Agaricomycetidae</taxon>
        <taxon>Agaricales</taxon>
        <taxon>Marasmiineae</taxon>
        <taxon>Physalacriaceae</taxon>
        <taxon>Desarmillaria</taxon>
    </lineage>
</organism>
<dbReference type="PANTHER" id="PTHR45644:SF56">
    <property type="entry name" value="AAA ATPASE, PUTATIVE (AFU_ORTHOLOGUE AFUA_2G12920)-RELATED"/>
    <property type="match status" value="1"/>
</dbReference>
<keyword evidence="3" id="KW-0472">Membrane</keyword>
<dbReference type="GO" id="GO:0005524">
    <property type="term" value="F:ATP binding"/>
    <property type="evidence" value="ECO:0007669"/>
    <property type="project" value="UniProtKB-KW"/>
</dbReference>
<dbReference type="PANTHER" id="PTHR45644">
    <property type="entry name" value="AAA ATPASE, PUTATIVE (AFU_ORTHOLOGUE AFUA_2G12920)-RELATED-RELATED"/>
    <property type="match status" value="1"/>
</dbReference>
<feature type="compositionally biased region" description="Low complexity" evidence="6">
    <location>
        <begin position="47"/>
        <end position="61"/>
    </location>
</feature>
<evidence type="ECO:0000256" key="2">
    <source>
        <dbReference type="ARBA" id="ARBA00022741"/>
    </source>
</evidence>
<keyword evidence="3" id="KW-1000">Mitochondrion outer membrane</keyword>
<evidence type="ECO:0000256" key="4">
    <source>
        <dbReference type="ARBA" id="ARBA00022840"/>
    </source>
</evidence>
<dbReference type="SMART" id="SM00382">
    <property type="entry name" value="AAA"/>
    <property type="match status" value="1"/>
</dbReference>
<keyword evidence="5" id="KW-0496">Mitochondrion</keyword>
<evidence type="ECO:0000313" key="9">
    <source>
        <dbReference type="Proteomes" id="UP001175211"/>
    </source>
</evidence>
<dbReference type="InterPro" id="IPR003959">
    <property type="entry name" value="ATPase_AAA_core"/>
</dbReference>
<reference evidence="8" key="1">
    <citation type="submission" date="2023-06" db="EMBL/GenBank/DDBJ databases">
        <authorList>
            <consortium name="Lawrence Berkeley National Laboratory"/>
            <person name="Ahrendt S."/>
            <person name="Sahu N."/>
            <person name="Indic B."/>
            <person name="Wong-Bajracharya J."/>
            <person name="Merenyi Z."/>
            <person name="Ke H.-M."/>
            <person name="Monk M."/>
            <person name="Kocsube S."/>
            <person name="Drula E."/>
            <person name="Lipzen A."/>
            <person name="Balint B."/>
            <person name="Henrissat B."/>
            <person name="Andreopoulos B."/>
            <person name="Martin F.M."/>
            <person name="Harder C.B."/>
            <person name="Rigling D."/>
            <person name="Ford K.L."/>
            <person name="Foster G.D."/>
            <person name="Pangilinan J."/>
            <person name="Papanicolaou A."/>
            <person name="Barry K."/>
            <person name="LaButti K."/>
            <person name="Viragh M."/>
            <person name="Koriabine M."/>
            <person name="Yan M."/>
            <person name="Riley R."/>
            <person name="Champramary S."/>
            <person name="Plett K.L."/>
            <person name="Tsai I.J."/>
            <person name="Slot J."/>
            <person name="Sipos G."/>
            <person name="Plett J."/>
            <person name="Nagy L.G."/>
            <person name="Grigoriev I.V."/>
        </authorList>
    </citation>
    <scope>NUCLEOTIDE SEQUENCE</scope>
    <source>
        <strain evidence="8">CCBAS 213</strain>
    </source>
</reference>
<proteinExistence type="predicted"/>
<feature type="region of interest" description="Disordered" evidence="6">
    <location>
        <begin position="23"/>
        <end position="110"/>
    </location>
</feature>
<dbReference type="Gene3D" id="1.10.8.60">
    <property type="match status" value="1"/>
</dbReference>
<evidence type="ECO:0000256" key="6">
    <source>
        <dbReference type="SAM" id="MobiDB-lite"/>
    </source>
</evidence>
<dbReference type="RefSeq" id="XP_060331841.1">
    <property type="nucleotide sequence ID" value="XM_060481516.1"/>
</dbReference>
<feature type="compositionally biased region" description="Acidic residues" evidence="6">
    <location>
        <begin position="638"/>
        <end position="647"/>
    </location>
</feature>
<keyword evidence="9" id="KW-1185">Reference proteome</keyword>
<comment type="subcellular location">
    <subcellularLocation>
        <location evidence="1">Mitochondrion outer membrane</location>
        <topology evidence="1">Single-pass membrane protein</topology>
    </subcellularLocation>
</comment>
<feature type="region of interest" description="Disordered" evidence="6">
    <location>
        <begin position="948"/>
        <end position="994"/>
    </location>
</feature>
<feature type="region of interest" description="Disordered" evidence="6">
    <location>
        <begin position="629"/>
        <end position="655"/>
    </location>
</feature>
<protein>
    <recommendedName>
        <fullName evidence="7">AAA+ ATPase domain-containing protein</fullName>
    </recommendedName>
</protein>
<evidence type="ECO:0000256" key="3">
    <source>
        <dbReference type="ARBA" id="ARBA00022787"/>
    </source>
</evidence>
<dbReference type="InterPro" id="IPR041569">
    <property type="entry name" value="AAA_lid_3"/>
</dbReference>
<evidence type="ECO:0000256" key="5">
    <source>
        <dbReference type="ARBA" id="ARBA00023128"/>
    </source>
</evidence>
<name>A0AA39KEF0_ARMTA</name>
<feature type="compositionally biased region" description="Polar residues" evidence="6">
    <location>
        <begin position="247"/>
        <end position="256"/>
    </location>
</feature>
<dbReference type="EMBL" id="JAUEPS010000014">
    <property type="protein sequence ID" value="KAK0459644.1"/>
    <property type="molecule type" value="Genomic_DNA"/>
</dbReference>
<feature type="region of interest" description="Disordered" evidence="6">
    <location>
        <begin position="226"/>
        <end position="259"/>
    </location>
</feature>
<dbReference type="SUPFAM" id="SSF52540">
    <property type="entry name" value="P-loop containing nucleoside triphosphate hydrolases"/>
    <property type="match status" value="1"/>
</dbReference>
<keyword evidence="4" id="KW-0067">ATP-binding</keyword>
<feature type="domain" description="AAA+ ATPase" evidence="7">
    <location>
        <begin position="724"/>
        <end position="864"/>
    </location>
</feature>
<dbReference type="GO" id="GO:0005741">
    <property type="term" value="C:mitochondrial outer membrane"/>
    <property type="evidence" value="ECO:0007669"/>
    <property type="project" value="UniProtKB-SubCell"/>
</dbReference>
<comment type="caution">
    <text evidence="8">The sequence shown here is derived from an EMBL/GenBank/DDBJ whole genome shotgun (WGS) entry which is preliminary data.</text>
</comment>
<dbReference type="InterPro" id="IPR027417">
    <property type="entry name" value="P-loop_NTPase"/>
</dbReference>
<evidence type="ECO:0000259" key="7">
    <source>
        <dbReference type="SMART" id="SM00382"/>
    </source>
</evidence>
<dbReference type="Gene3D" id="3.40.50.300">
    <property type="entry name" value="P-loop containing nucleotide triphosphate hydrolases"/>
    <property type="match status" value="1"/>
</dbReference>
<sequence>MQPQSLLPRSRSLIRTVKGLHLSSTRFARSYAKERTPRQNTGTRLVSSSSSPGEPSSLQEPPKNPSQDPPPPEKPERPSRRKTNSSTAAPAPPIESVDLPPGLDILWTPTELPDGESMNAACLPPPEILEEALNNLHITLHPQTQNRAVYASPQGPPTEPTLALYCPIEGGDYVVDATVKELARRTGSEVVVLDAVQLAAGEWGDFGKAANFLQLPKNPLHFRASMASSSRPTMAEEEDDDDAGPFSSGQMTVTLMSPSSARGSAVVSSSKTIPPNKTKMFFDALVNIPSDQPTSTPRIIYVRDFPTLAPTSSTWYRPLLTAVRQRRRGPISSPSSPICNPMTIIFGITPPITPPEVLVPPSSPSPNILSLLMNRNPSASLVTSAPKPGRTDWSEDEVADKAREARLRRRLKKWEKGDASILEELPTLVNEDNNDSDSKRPEVIVLGGNMSIPLPGLQPLSNRSNSDSADTRSPFFRTSILVPSVRSIPDERDCRIARRREINELTIRMAIGAIGGALDAEGAESHLLRETEKNEDEDNKVDAEKSDLESMIDHEQMWDDWGKRVELWMTVRHIADRAVGSVVADRSAAAQSERPSLEPTSVSWDAVARAWSGHRLSRNLRKSWMKDALPVTRTKNDQDEDEDEPDQEEKPESIDEVVDRLKNDPDLDGHEQRLLPCIVNTAAMPTTFSQVHLPTNTIDSVRTIVSLPLLHPEAFQQGILKEHTITGCLLFGPPGTGKTLVVRALAKEAGCRMMAISPSDVMDMYVGEGEKLVRAVFSLARKLSPCVVFLDEIDALLGARSSGRDSGSSIAYRGVITEFMQEMDGLKTLKDSNVIVIGATNRPFDLDDAVLRRLPRRLLVDLPGEKEREEILKILLRHETLDPDVDIKDLAKRTESFSGSDLKHLCVSAAVDAVKEHVELPWLVSAKADQPVDNSGAPVDVKLAETTTSKVKRRKKSDPQETSALAFEESGSEPAETNNPESEESKLESAETIPAGEETIIRTLSYRHFAKALKEITPSSSEATGTLAALRKWNEEFGEGRRDRKRRQIWGKGRFGFTDPANFVEEDGRVLPTNALSKSSGSTGSD</sequence>
<evidence type="ECO:0000256" key="1">
    <source>
        <dbReference type="ARBA" id="ARBA00004572"/>
    </source>
</evidence>
<evidence type="ECO:0000313" key="8">
    <source>
        <dbReference type="EMBL" id="KAK0459644.1"/>
    </source>
</evidence>
<dbReference type="GO" id="GO:0016887">
    <property type="term" value="F:ATP hydrolysis activity"/>
    <property type="evidence" value="ECO:0007669"/>
    <property type="project" value="InterPro"/>
</dbReference>
<dbReference type="GeneID" id="85365064"/>
<dbReference type="PROSITE" id="PS00674">
    <property type="entry name" value="AAA"/>
    <property type="match status" value="1"/>
</dbReference>
<dbReference type="Pfam" id="PF17862">
    <property type="entry name" value="AAA_lid_3"/>
    <property type="match status" value="1"/>
</dbReference>
<dbReference type="InterPro" id="IPR003593">
    <property type="entry name" value="AAA+_ATPase"/>
</dbReference>
<dbReference type="InterPro" id="IPR051701">
    <property type="entry name" value="Mito_OM_Translocase_MSP1"/>
</dbReference>
<keyword evidence="2" id="KW-0547">Nucleotide-binding</keyword>
<dbReference type="Proteomes" id="UP001175211">
    <property type="component" value="Unassembled WGS sequence"/>
</dbReference>
<gene>
    <name evidence="8" type="ORF">EV420DRAFT_278671</name>
</gene>
<dbReference type="Pfam" id="PF00004">
    <property type="entry name" value="AAA"/>
    <property type="match status" value="1"/>
</dbReference>
<accession>A0AA39KEF0</accession>